<dbReference type="CDD" id="cd02440">
    <property type="entry name" value="AdoMet_MTases"/>
    <property type="match status" value="1"/>
</dbReference>
<protein>
    <recommendedName>
        <fullName evidence="3">TAM domain methyltransferase</fullName>
    </recommendedName>
</protein>
<dbReference type="PANTHER" id="PTHR43591">
    <property type="entry name" value="METHYLTRANSFERASE"/>
    <property type="match status" value="1"/>
</dbReference>
<dbReference type="InParanoid" id="E4UPR4"/>
<dbReference type="OMA" id="HEGSYIY"/>
<dbReference type="GeneID" id="10029880"/>
<organism evidence="2">
    <name type="scientific">Arthroderma gypseum (strain ATCC MYA-4604 / CBS 118893)</name>
    <name type="common">Microsporum gypseum</name>
    <dbReference type="NCBI Taxonomy" id="535722"/>
    <lineage>
        <taxon>Eukaryota</taxon>
        <taxon>Fungi</taxon>
        <taxon>Dikarya</taxon>
        <taxon>Ascomycota</taxon>
        <taxon>Pezizomycotina</taxon>
        <taxon>Eurotiomycetes</taxon>
        <taxon>Eurotiomycetidae</taxon>
        <taxon>Onygenales</taxon>
        <taxon>Arthrodermataceae</taxon>
        <taxon>Nannizzia</taxon>
    </lineage>
</organism>
<dbReference type="GO" id="GO:0008168">
    <property type="term" value="F:methyltransferase activity"/>
    <property type="evidence" value="ECO:0007669"/>
    <property type="project" value="TreeGrafter"/>
</dbReference>
<dbReference type="AlphaFoldDB" id="E4UPR4"/>
<dbReference type="STRING" id="535722.E4UPR4"/>
<dbReference type="Pfam" id="PF13489">
    <property type="entry name" value="Methyltransf_23"/>
    <property type="match status" value="1"/>
</dbReference>
<evidence type="ECO:0000313" key="2">
    <source>
        <dbReference type="Proteomes" id="UP000002669"/>
    </source>
</evidence>
<keyword evidence="2" id="KW-1185">Reference proteome</keyword>
<dbReference type="HOGENOM" id="CLU_010595_1_1_1"/>
<dbReference type="PANTHER" id="PTHR43591:SF10">
    <property type="entry name" value="ABC TRANSMEMBRANE TYPE-1 DOMAIN-CONTAINING PROTEIN-RELATED"/>
    <property type="match status" value="1"/>
</dbReference>
<dbReference type="InterPro" id="IPR029063">
    <property type="entry name" value="SAM-dependent_MTases_sf"/>
</dbReference>
<dbReference type="OrthoDB" id="2013972at2759"/>
<sequence>MTANTAPVLDGMTDHSAAADNEIRAITPDSGEYEKDYNPETETDMLPLSSSMSLTSSITDYPMESGRRYHRYHEGTYLYPNDEIELDRLDMQYEIIRMINEGRIFFAPLNNPERLLDIGTGSGIWPIEMAEIFPDAQIIGTDLSPVQPGQVPPNVQFYVDDASEEDWLWPKDHFDYIRSSMLLGALDSYQSLIKTAFNYLKPGGYMECHEWDVTLFCDDDTLPPPQDDFRCPHDFQNWIQYLRLSTKNLDRPVFIVDKIANWMREAGFEDVRETITKVPLNTWPKDPHLKRLGAWSERNWLDGVAAFSYAPFGPRGLGWTQEEIEVFLVGVRQSISDRKVHAYQRFHVVTGRKPSS</sequence>
<name>E4UPR4_ARTGP</name>
<dbReference type="RefSeq" id="XP_003174584.1">
    <property type="nucleotide sequence ID" value="XM_003174536.1"/>
</dbReference>
<evidence type="ECO:0008006" key="3">
    <source>
        <dbReference type="Google" id="ProtNLM"/>
    </source>
</evidence>
<evidence type="ECO:0000313" key="1">
    <source>
        <dbReference type="EMBL" id="EFQ99101.1"/>
    </source>
</evidence>
<reference evidence="2" key="1">
    <citation type="journal article" date="2012" name="MBio">
        <title>Comparative genome analysis of Trichophyton rubrum and related dermatophytes reveals candidate genes involved in infection.</title>
        <authorList>
            <person name="Martinez D.A."/>
            <person name="Oliver B.G."/>
            <person name="Graeser Y."/>
            <person name="Goldberg J.M."/>
            <person name="Li W."/>
            <person name="Martinez-Rossi N.M."/>
            <person name="Monod M."/>
            <person name="Shelest E."/>
            <person name="Barton R.C."/>
            <person name="Birch E."/>
            <person name="Brakhage A.A."/>
            <person name="Chen Z."/>
            <person name="Gurr S.J."/>
            <person name="Heiman D."/>
            <person name="Heitman J."/>
            <person name="Kosti I."/>
            <person name="Rossi A."/>
            <person name="Saif S."/>
            <person name="Samalova M."/>
            <person name="Saunders C.W."/>
            <person name="Shea T."/>
            <person name="Summerbell R.C."/>
            <person name="Xu J."/>
            <person name="Young S."/>
            <person name="Zeng Q."/>
            <person name="Birren B.W."/>
            <person name="Cuomo C.A."/>
            <person name="White T.C."/>
        </authorList>
    </citation>
    <scope>NUCLEOTIDE SEQUENCE [LARGE SCALE GENOMIC DNA]</scope>
    <source>
        <strain evidence="2">ATCC MYA-4604 / CBS 118893</strain>
    </source>
</reference>
<dbReference type="SUPFAM" id="SSF53335">
    <property type="entry name" value="S-adenosyl-L-methionine-dependent methyltransferases"/>
    <property type="match status" value="1"/>
</dbReference>
<gene>
    <name evidence="1" type="ORF">MGYG_02114</name>
</gene>
<dbReference type="EMBL" id="DS989823">
    <property type="protein sequence ID" value="EFQ99101.1"/>
    <property type="molecule type" value="Genomic_DNA"/>
</dbReference>
<proteinExistence type="predicted"/>
<dbReference type="Gene3D" id="3.40.50.150">
    <property type="entry name" value="Vaccinia Virus protein VP39"/>
    <property type="match status" value="1"/>
</dbReference>
<accession>E4UPR4</accession>
<dbReference type="eggNOG" id="ENOG502QWDP">
    <property type="taxonomic scope" value="Eukaryota"/>
</dbReference>
<dbReference type="Proteomes" id="UP000002669">
    <property type="component" value="Unassembled WGS sequence"/>
</dbReference>
<dbReference type="VEuPathDB" id="FungiDB:MGYG_02114"/>